<comment type="caution">
    <text evidence="14">The sequence shown here is derived from an EMBL/GenBank/DDBJ whole genome shotgun (WGS) entry which is preliminary data.</text>
</comment>
<feature type="transmembrane region" description="Helical" evidence="12">
    <location>
        <begin position="167"/>
        <end position="190"/>
    </location>
</feature>
<feature type="transmembrane region" description="Helical" evidence="12">
    <location>
        <begin position="274"/>
        <end position="293"/>
    </location>
</feature>
<evidence type="ECO:0000313" key="15">
    <source>
        <dbReference type="Proteomes" id="UP000192247"/>
    </source>
</evidence>
<keyword evidence="5 12" id="KW-1133">Transmembrane helix</keyword>
<dbReference type="CDD" id="cd14967">
    <property type="entry name" value="7tmA_amine_R-like"/>
    <property type="match status" value="1"/>
</dbReference>
<dbReference type="Pfam" id="PF00001">
    <property type="entry name" value="7tm_1"/>
    <property type="match status" value="1"/>
</dbReference>
<evidence type="ECO:0000256" key="1">
    <source>
        <dbReference type="ARBA" id="ARBA00004651"/>
    </source>
</evidence>
<dbReference type="PANTHER" id="PTHR24248">
    <property type="entry name" value="ADRENERGIC RECEPTOR-RELATED G-PROTEIN COUPLED RECEPTOR"/>
    <property type="match status" value="1"/>
</dbReference>
<gene>
    <name evidence="14" type="ORF">BIW11_00503</name>
</gene>
<dbReference type="SMART" id="SM01381">
    <property type="entry name" value="7TM_GPCR_Srsx"/>
    <property type="match status" value="1"/>
</dbReference>
<keyword evidence="8" id="KW-1015">Disulfide bond</keyword>
<keyword evidence="6 11" id="KW-0297">G-protein coupled receptor</keyword>
<dbReference type="PROSITE" id="PS00237">
    <property type="entry name" value="G_PROTEIN_RECEP_F1_1"/>
    <property type="match status" value="1"/>
</dbReference>
<dbReference type="GO" id="GO:0043410">
    <property type="term" value="P:positive regulation of MAPK cascade"/>
    <property type="evidence" value="ECO:0007669"/>
    <property type="project" value="TreeGrafter"/>
</dbReference>
<dbReference type="EMBL" id="MNPL01004023">
    <property type="protein sequence ID" value="OQR77034.1"/>
    <property type="molecule type" value="Genomic_DNA"/>
</dbReference>
<dbReference type="InParanoid" id="A0A1V9XU68"/>
<accession>A0A1V9XU68</accession>
<dbReference type="STRING" id="418985.A0A1V9XU68"/>
<dbReference type="InterPro" id="IPR000276">
    <property type="entry name" value="GPCR_Rhodpsn"/>
</dbReference>
<reference evidence="14 15" key="1">
    <citation type="journal article" date="2017" name="Gigascience">
        <title>Draft genome of the honey bee ectoparasitic mite, Tropilaelaps mercedesae, is shaped by the parasitic life history.</title>
        <authorList>
            <person name="Dong X."/>
            <person name="Armstrong S.D."/>
            <person name="Xia D."/>
            <person name="Makepeace B.L."/>
            <person name="Darby A.C."/>
            <person name="Kadowaki T."/>
        </authorList>
    </citation>
    <scope>NUCLEOTIDE SEQUENCE [LARGE SCALE GENOMIC DNA]</scope>
    <source>
        <strain evidence="14">Wuxi-XJTLU</strain>
    </source>
</reference>
<evidence type="ECO:0000256" key="7">
    <source>
        <dbReference type="ARBA" id="ARBA00023136"/>
    </source>
</evidence>
<keyword evidence="4 11" id="KW-0812">Transmembrane</keyword>
<sequence>MTPLRWFGAAVGACIMLTTLIGNILVLIVVSKFRRLRSATNILLASLATADITVALLVMPFTIIVDVVREWRFGRVACYMWISCDVMCCTASIQHLCFVSLDRFWAVTRPLRYRACVSKKRLFIAIVFIWILSAAISFIPIFCGWFGPEDQWDEDTCELAVNPTYALVSSLISFYLPLPVMFYVYARILAVAERQAREIRVLERSLIQSGQGGDTTRRRSLRRRSKQLLIDTKAIRTLGIVMGVFSACWLPFFIMYLVSAFCETCQPPYEVRTSITWLGYVNSAFNPLIYAFLNTEFREAFRRVLGCSRRDSTATAASIAGLDVEHRSSSCSCPAQVTANKLPRASPTRSPDHRDSAWPNLITAGQLDKAKHDLI</sequence>
<dbReference type="SUPFAM" id="SSF81321">
    <property type="entry name" value="Family A G protein-coupled receptor-like"/>
    <property type="match status" value="1"/>
</dbReference>
<evidence type="ECO:0000256" key="9">
    <source>
        <dbReference type="ARBA" id="ARBA00023170"/>
    </source>
</evidence>
<dbReference type="GO" id="GO:0004983">
    <property type="term" value="F:neuropeptide Y receptor activity"/>
    <property type="evidence" value="ECO:0007669"/>
    <property type="project" value="InterPro"/>
</dbReference>
<dbReference type="PRINTS" id="PR01012">
    <property type="entry name" value="NRPEPTIDEYR"/>
</dbReference>
<dbReference type="InterPro" id="IPR017452">
    <property type="entry name" value="GPCR_Rhodpsn_7TM"/>
</dbReference>
<dbReference type="PRINTS" id="PR00237">
    <property type="entry name" value="GPCRRHODOPSN"/>
</dbReference>
<organism evidence="14 15">
    <name type="scientific">Tropilaelaps mercedesae</name>
    <dbReference type="NCBI Taxonomy" id="418985"/>
    <lineage>
        <taxon>Eukaryota</taxon>
        <taxon>Metazoa</taxon>
        <taxon>Ecdysozoa</taxon>
        <taxon>Arthropoda</taxon>
        <taxon>Chelicerata</taxon>
        <taxon>Arachnida</taxon>
        <taxon>Acari</taxon>
        <taxon>Parasitiformes</taxon>
        <taxon>Mesostigmata</taxon>
        <taxon>Gamasina</taxon>
        <taxon>Dermanyssoidea</taxon>
        <taxon>Laelapidae</taxon>
        <taxon>Tropilaelaps</taxon>
    </lineage>
</organism>
<comment type="subcellular location">
    <subcellularLocation>
        <location evidence="1">Cell membrane</location>
        <topology evidence="1">Multi-pass membrane protein</topology>
    </subcellularLocation>
</comment>
<protein>
    <submittedName>
        <fullName evidence="14">Tyramine/octopamine receptor-like</fullName>
    </submittedName>
</protein>
<evidence type="ECO:0000259" key="13">
    <source>
        <dbReference type="PROSITE" id="PS50262"/>
    </source>
</evidence>
<evidence type="ECO:0000256" key="5">
    <source>
        <dbReference type="ARBA" id="ARBA00022989"/>
    </source>
</evidence>
<feature type="transmembrane region" description="Helical" evidence="12">
    <location>
        <begin position="79"/>
        <end position="101"/>
    </location>
</feature>
<evidence type="ECO:0000256" key="2">
    <source>
        <dbReference type="ARBA" id="ARBA00010663"/>
    </source>
</evidence>
<evidence type="ECO:0000256" key="10">
    <source>
        <dbReference type="ARBA" id="ARBA00023224"/>
    </source>
</evidence>
<dbReference type="PROSITE" id="PS50262">
    <property type="entry name" value="G_PROTEIN_RECEP_F1_2"/>
    <property type="match status" value="1"/>
</dbReference>
<dbReference type="Gene3D" id="1.20.1070.10">
    <property type="entry name" value="Rhodopsin 7-helix transmembrane proteins"/>
    <property type="match status" value="1"/>
</dbReference>
<proteinExistence type="inferred from homology"/>
<dbReference type="AlphaFoldDB" id="A0A1V9XU68"/>
<dbReference type="GO" id="GO:0004993">
    <property type="term" value="F:G protein-coupled serotonin receptor activity"/>
    <property type="evidence" value="ECO:0007669"/>
    <property type="project" value="UniProtKB-ARBA"/>
</dbReference>
<feature type="transmembrane region" description="Helical" evidence="12">
    <location>
        <begin position="6"/>
        <end position="30"/>
    </location>
</feature>
<evidence type="ECO:0000313" key="14">
    <source>
        <dbReference type="EMBL" id="OQR77034.1"/>
    </source>
</evidence>
<evidence type="ECO:0000256" key="4">
    <source>
        <dbReference type="ARBA" id="ARBA00022692"/>
    </source>
</evidence>
<feature type="transmembrane region" description="Helical" evidence="12">
    <location>
        <begin position="42"/>
        <end position="67"/>
    </location>
</feature>
<feature type="transmembrane region" description="Helical" evidence="12">
    <location>
        <begin position="122"/>
        <end position="147"/>
    </location>
</feature>
<feature type="domain" description="G-protein coupled receptors family 1 profile" evidence="13">
    <location>
        <begin position="22"/>
        <end position="290"/>
    </location>
</feature>
<evidence type="ECO:0000256" key="6">
    <source>
        <dbReference type="ARBA" id="ARBA00023040"/>
    </source>
</evidence>
<name>A0A1V9XU68_9ACAR</name>
<dbReference type="GO" id="GO:0005886">
    <property type="term" value="C:plasma membrane"/>
    <property type="evidence" value="ECO:0007669"/>
    <property type="project" value="UniProtKB-SubCell"/>
</dbReference>
<comment type="similarity">
    <text evidence="2 11">Belongs to the G-protein coupled receptor 1 family.</text>
</comment>
<keyword evidence="9 11" id="KW-0675">Receptor</keyword>
<evidence type="ECO:0000256" key="8">
    <source>
        <dbReference type="ARBA" id="ARBA00023157"/>
    </source>
</evidence>
<dbReference type="InterPro" id="IPR000611">
    <property type="entry name" value="NPY_rcpt"/>
</dbReference>
<dbReference type="PANTHER" id="PTHR24248:SF199">
    <property type="entry name" value="IP13425P-RELATED"/>
    <property type="match status" value="1"/>
</dbReference>
<keyword evidence="10 11" id="KW-0807">Transducer</keyword>
<keyword evidence="7 12" id="KW-0472">Membrane</keyword>
<evidence type="ECO:0000256" key="3">
    <source>
        <dbReference type="ARBA" id="ARBA00022475"/>
    </source>
</evidence>
<dbReference type="OrthoDB" id="5951059at2759"/>
<keyword evidence="3" id="KW-1003">Cell membrane</keyword>
<evidence type="ECO:0000256" key="12">
    <source>
        <dbReference type="SAM" id="Phobius"/>
    </source>
</evidence>
<dbReference type="GO" id="GO:0071880">
    <property type="term" value="P:adenylate cyclase-activating adrenergic receptor signaling pathway"/>
    <property type="evidence" value="ECO:0007669"/>
    <property type="project" value="TreeGrafter"/>
</dbReference>
<feature type="transmembrane region" description="Helical" evidence="12">
    <location>
        <begin position="234"/>
        <end position="254"/>
    </location>
</feature>
<dbReference type="Proteomes" id="UP000192247">
    <property type="component" value="Unassembled WGS sequence"/>
</dbReference>
<keyword evidence="15" id="KW-1185">Reference proteome</keyword>
<evidence type="ECO:0000256" key="11">
    <source>
        <dbReference type="RuleBase" id="RU000688"/>
    </source>
</evidence>